<keyword evidence="2" id="KW-0805">Transcription regulation</keyword>
<dbReference type="InterPro" id="IPR039218">
    <property type="entry name" value="REM_fam"/>
</dbReference>
<dbReference type="GO" id="GO:0005634">
    <property type="term" value="C:nucleus"/>
    <property type="evidence" value="ECO:0007669"/>
    <property type="project" value="UniProtKB-SubCell"/>
</dbReference>
<dbReference type="PROSITE" id="PS50863">
    <property type="entry name" value="B3"/>
    <property type="match status" value="2"/>
</dbReference>
<evidence type="ECO:0000313" key="7">
    <source>
        <dbReference type="EMBL" id="PHT95878.1"/>
    </source>
</evidence>
<protein>
    <recommendedName>
        <fullName evidence="6">TF-B3 domain-containing protein</fullName>
    </recommendedName>
</protein>
<evidence type="ECO:0000256" key="5">
    <source>
        <dbReference type="ARBA" id="ARBA00023242"/>
    </source>
</evidence>
<dbReference type="PANTHER" id="PTHR31674:SF72">
    <property type="entry name" value="B3 DOMAIN-CONTAINING PROTEIN REM17-LIKE"/>
    <property type="match status" value="1"/>
</dbReference>
<dbReference type="SMART" id="SM01019">
    <property type="entry name" value="B3"/>
    <property type="match status" value="2"/>
</dbReference>
<dbReference type="EMBL" id="AYRZ02000001">
    <property type="protein sequence ID" value="PHT95878.1"/>
    <property type="molecule type" value="Genomic_DNA"/>
</dbReference>
<dbReference type="PANTHER" id="PTHR31674">
    <property type="entry name" value="B3 DOMAIN-CONTAINING PROTEIN REM-LIKE 3-RELATED"/>
    <property type="match status" value="1"/>
</dbReference>
<dbReference type="Proteomes" id="UP000222542">
    <property type="component" value="Unassembled WGS sequence"/>
</dbReference>
<keyword evidence="8" id="KW-1185">Reference proteome</keyword>
<keyword evidence="4" id="KW-0804">Transcription</keyword>
<evidence type="ECO:0000256" key="2">
    <source>
        <dbReference type="ARBA" id="ARBA00023015"/>
    </source>
</evidence>
<feature type="domain" description="TF-B3" evidence="6">
    <location>
        <begin position="265"/>
        <end position="358"/>
    </location>
</feature>
<keyword evidence="3" id="KW-0238">DNA-binding</keyword>
<name>A0A2G3ANT4_CAPAN</name>
<organism evidence="7 8">
    <name type="scientific">Capsicum annuum</name>
    <name type="common">Capsicum pepper</name>
    <dbReference type="NCBI Taxonomy" id="4072"/>
    <lineage>
        <taxon>Eukaryota</taxon>
        <taxon>Viridiplantae</taxon>
        <taxon>Streptophyta</taxon>
        <taxon>Embryophyta</taxon>
        <taxon>Tracheophyta</taxon>
        <taxon>Spermatophyta</taxon>
        <taxon>Magnoliopsida</taxon>
        <taxon>eudicotyledons</taxon>
        <taxon>Gunneridae</taxon>
        <taxon>Pentapetalae</taxon>
        <taxon>asterids</taxon>
        <taxon>lamiids</taxon>
        <taxon>Solanales</taxon>
        <taxon>Solanaceae</taxon>
        <taxon>Solanoideae</taxon>
        <taxon>Capsiceae</taxon>
        <taxon>Capsicum</taxon>
    </lineage>
</organism>
<dbReference type="SUPFAM" id="SSF101936">
    <property type="entry name" value="DNA-binding pseudobarrel domain"/>
    <property type="match status" value="2"/>
</dbReference>
<dbReference type="InterPro" id="IPR005174">
    <property type="entry name" value="KIB1-4_b-propeller"/>
</dbReference>
<dbReference type="STRING" id="4072.A0A2G3ANT4"/>
<keyword evidence="5" id="KW-0539">Nucleus</keyword>
<dbReference type="Gramene" id="PHT95878">
    <property type="protein sequence ID" value="PHT95878"/>
    <property type="gene ID" value="T459_03760"/>
</dbReference>
<reference evidence="7 8" key="1">
    <citation type="journal article" date="2014" name="Nat. Genet.">
        <title>Genome sequence of the hot pepper provides insights into the evolution of pungency in Capsicum species.</title>
        <authorList>
            <person name="Kim S."/>
            <person name="Park M."/>
            <person name="Yeom S.I."/>
            <person name="Kim Y.M."/>
            <person name="Lee J.M."/>
            <person name="Lee H.A."/>
            <person name="Seo E."/>
            <person name="Choi J."/>
            <person name="Cheong K."/>
            <person name="Kim K.T."/>
            <person name="Jung K."/>
            <person name="Lee G.W."/>
            <person name="Oh S.K."/>
            <person name="Bae C."/>
            <person name="Kim S.B."/>
            <person name="Lee H.Y."/>
            <person name="Kim S.Y."/>
            <person name="Kim M.S."/>
            <person name="Kang B.C."/>
            <person name="Jo Y.D."/>
            <person name="Yang H.B."/>
            <person name="Jeong H.J."/>
            <person name="Kang W.H."/>
            <person name="Kwon J.K."/>
            <person name="Shin C."/>
            <person name="Lim J.Y."/>
            <person name="Park J.H."/>
            <person name="Huh J.H."/>
            <person name="Kim J.S."/>
            <person name="Kim B.D."/>
            <person name="Cohen O."/>
            <person name="Paran I."/>
            <person name="Suh M.C."/>
            <person name="Lee S.B."/>
            <person name="Kim Y.K."/>
            <person name="Shin Y."/>
            <person name="Noh S.J."/>
            <person name="Park J."/>
            <person name="Seo Y.S."/>
            <person name="Kwon S.Y."/>
            <person name="Kim H.A."/>
            <person name="Park J.M."/>
            <person name="Kim H.J."/>
            <person name="Choi S.B."/>
            <person name="Bosland P.W."/>
            <person name="Reeves G."/>
            <person name="Jo S.H."/>
            <person name="Lee B.W."/>
            <person name="Cho H.T."/>
            <person name="Choi H.S."/>
            <person name="Lee M.S."/>
            <person name="Yu Y."/>
            <person name="Do Choi Y."/>
            <person name="Park B.S."/>
            <person name="van Deynze A."/>
            <person name="Ashrafi H."/>
            <person name="Hill T."/>
            <person name="Kim W.T."/>
            <person name="Pai H.S."/>
            <person name="Ahn H.K."/>
            <person name="Yeam I."/>
            <person name="Giovannoni J.J."/>
            <person name="Rose J.K."/>
            <person name="Sorensen I."/>
            <person name="Lee S.J."/>
            <person name="Kim R.W."/>
            <person name="Choi I.Y."/>
            <person name="Choi B.S."/>
            <person name="Lim J.S."/>
            <person name="Lee Y.H."/>
            <person name="Choi D."/>
        </authorList>
    </citation>
    <scope>NUCLEOTIDE SEQUENCE [LARGE SCALE GENOMIC DNA]</scope>
    <source>
        <strain evidence="8">cv. CM334</strain>
    </source>
</reference>
<comment type="subcellular location">
    <subcellularLocation>
        <location evidence="1">Nucleus</location>
    </subcellularLocation>
</comment>
<evidence type="ECO:0000256" key="3">
    <source>
        <dbReference type="ARBA" id="ARBA00023125"/>
    </source>
</evidence>
<evidence type="ECO:0000259" key="6">
    <source>
        <dbReference type="PROSITE" id="PS50863"/>
    </source>
</evidence>
<dbReference type="InterPro" id="IPR003340">
    <property type="entry name" value="B3_DNA-bd"/>
</dbReference>
<dbReference type="Pfam" id="PF03478">
    <property type="entry name" value="Beta-prop_KIB1-4"/>
    <property type="match status" value="1"/>
</dbReference>
<dbReference type="AlphaFoldDB" id="A0A2G3ANT4"/>
<accession>A0A2G3ANT4</accession>
<evidence type="ECO:0000256" key="1">
    <source>
        <dbReference type="ARBA" id="ARBA00004123"/>
    </source>
</evidence>
<feature type="domain" description="TF-B3" evidence="6">
    <location>
        <begin position="374"/>
        <end position="467"/>
    </location>
</feature>
<dbReference type="Pfam" id="PF02362">
    <property type="entry name" value="B3"/>
    <property type="match status" value="2"/>
</dbReference>
<sequence length="533" mass="60555">MSLCPSSFKSLWKYACHLHLMRSTTDWSKLPVELLGLISSRLHFAEDSVRFGAVYVLDKPCWGSSHGWLVTLGANFEMHLLNPLWGGQISLPPLHKCPNMNLVCSGKGFRDSFVRKVILSASPCSSYCVIFAICSGNWKMAFVKPGDVSWTPLSCIRSHVDDATCHGGKFYAIDTFGEILIWDLYNLFLRKIHEGALEFEVSVFDSNQFERKYKQIPKGVNEAGEEIDHNCKFTSQEKSKLDIKSPHKVFPKVEAEENMPLGRPHFIYTITPYCLSRDHVQLPVPFARDNGLAERKCMITIRDELRSWKLILYSSGAHTYISGTWCKFCITNCLKEGDQIMLEIVANGKNPILRFYGKKSANVLASTSANADSQFVTVIKPYAVIRPLLYLPSAFARPNGLMRRTKMILRDEKGRSWSVQLGPVGPRFGITKGWRQFREANAVQVGDTYKFELIDNGTIPIAYFRFIKQDLREKASFQPEEKKSKSNANANRQFVSTIDPYSIRNPYLVMIGIKLERYLPLAFAKSNGLVNRR</sequence>
<dbReference type="InterPro" id="IPR015300">
    <property type="entry name" value="DNA-bd_pseudobarrel_sf"/>
</dbReference>
<reference evidence="7 8" key="2">
    <citation type="journal article" date="2017" name="Genome Biol.">
        <title>New reference genome sequences of hot pepper reveal the massive evolution of plant disease-resistance genes by retroduplication.</title>
        <authorList>
            <person name="Kim S."/>
            <person name="Park J."/>
            <person name="Yeom S.I."/>
            <person name="Kim Y.M."/>
            <person name="Seo E."/>
            <person name="Kim K.T."/>
            <person name="Kim M.S."/>
            <person name="Lee J.M."/>
            <person name="Cheong K."/>
            <person name="Shin H.S."/>
            <person name="Kim S.B."/>
            <person name="Han K."/>
            <person name="Lee J."/>
            <person name="Park M."/>
            <person name="Lee H.A."/>
            <person name="Lee H.Y."/>
            <person name="Lee Y."/>
            <person name="Oh S."/>
            <person name="Lee J.H."/>
            <person name="Choi E."/>
            <person name="Choi E."/>
            <person name="Lee S.E."/>
            <person name="Jeon J."/>
            <person name="Kim H."/>
            <person name="Choi G."/>
            <person name="Song H."/>
            <person name="Lee J."/>
            <person name="Lee S.C."/>
            <person name="Kwon J.K."/>
            <person name="Lee H.Y."/>
            <person name="Koo N."/>
            <person name="Hong Y."/>
            <person name="Kim R.W."/>
            <person name="Kang W.H."/>
            <person name="Huh J.H."/>
            <person name="Kang B.C."/>
            <person name="Yang T.J."/>
            <person name="Lee Y.H."/>
            <person name="Bennetzen J.L."/>
            <person name="Choi D."/>
        </authorList>
    </citation>
    <scope>NUCLEOTIDE SEQUENCE [LARGE SCALE GENOMIC DNA]</scope>
    <source>
        <strain evidence="8">cv. CM334</strain>
    </source>
</reference>
<dbReference type="CDD" id="cd10017">
    <property type="entry name" value="B3_DNA"/>
    <property type="match status" value="2"/>
</dbReference>
<dbReference type="GO" id="GO:0003677">
    <property type="term" value="F:DNA binding"/>
    <property type="evidence" value="ECO:0007669"/>
    <property type="project" value="UniProtKB-KW"/>
</dbReference>
<proteinExistence type="predicted"/>
<comment type="caution">
    <text evidence="7">The sequence shown here is derived from an EMBL/GenBank/DDBJ whole genome shotgun (WGS) entry which is preliminary data.</text>
</comment>
<gene>
    <name evidence="7" type="ORF">T459_03760</name>
</gene>
<evidence type="ECO:0000256" key="4">
    <source>
        <dbReference type="ARBA" id="ARBA00023163"/>
    </source>
</evidence>
<dbReference type="Gene3D" id="2.40.330.10">
    <property type="entry name" value="DNA-binding pseudobarrel domain"/>
    <property type="match status" value="2"/>
</dbReference>
<evidence type="ECO:0000313" key="8">
    <source>
        <dbReference type="Proteomes" id="UP000222542"/>
    </source>
</evidence>